<keyword evidence="2" id="KW-1185">Reference proteome</keyword>
<dbReference type="Proteomes" id="UP000701801">
    <property type="component" value="Unassembled WGS sequence"/>
</dbReference>
<reference evidence="1" key="1">
    <citation type="submission" date="2021-07" db="EMBL/GenBank/DDBJ databases">
        <authorList>
            <person name="Durling M."/>
        </authorList>
    </citation>
    <scope>NUCLEOTIDE SEQUENCE</scope>
</reference>
<dbReference type="AlphaFoldDB" id="A0A9N9QCA2"/>
<evidence type="ECO:0000313" key="1">
    <source>
        <dbReference type="EMBL" id="CAG8982277.1"/>
    </source>
</evidence>
<gene>
    <name evidence="1" type="ORF">HYALB_00004511</name>
</gene>
<sequence>MDQTTNESNFAPSVYGFSIQEMVILEHAISYSMMSRNTRFVIEIAAERLKGEGGLIDEFYQFKPDIGNPDIFCDFETWAIDPIHERVQQLAPIPISTSTSLLDYYDPVTYVFELYNDGGILNANELPFDPDIFWKCQSESCHRYQCRKATFV</sequence>
<evidence type="ECO:0000313" key="2">
    <source>
        <dbReference type="Proteomes" id="UP000701801"/>
    </source>
</evidence>
<comment type="caution">
    <text evidence="1">The sequence shown here is derived from an EMBL/GenBank/DDBJ whole genome shotgun (WGS) entry which is preliminary data.</text>
</comment>
<dbReference type="EMBL" id="CAJVRM010000585">
    <property type="protein sequence ID" value="CAG8982277.1"/>
    <property type="molecule type" value="Genomic_DNA"/>
</dbReference>
<proteinExistence type="predicted"/>
<name>A0A9N9QCA2_9HELO</name>
<dbReference type="OrthoDB" id="4062651at2759"/>
<organism evidence="1 2">
    <name type="scientific">Hymenoscyphus albidus</name>
    <dbReference type="NCBI Taxonomy" id="595503"/>
    <lineage>
        <taxon>Eukaryota</taxon>
        <taxon>Fungi</taxon>
        <taxon>Dikarya</taxon>
        <taxon>Ascomycota</taxon>
        <taxon>Pezizomycotina</taxon>
        <taxon>Leotiomycetes</taxon>
        <taxon>Helotiales</taxon>
        <taxon>Helotiaceae</taxon>
        <taxon>Hymenoscyphus</taxon>
    </lineage>
</organism>
<protein>
    <submittedName>
        <fullName evidence="1">Uncharacterized protein</fullName>
    </submittedName>
</protein>
<accession>A0A9N9QCA2</accession>